<keyword evidence="7" id="KW-1185">Reference proteome</keyword>
<feature type="domain" description="HNH nuclease" evidence="4">
    <location>
        <begin position="498"/>
        <end position="535"/>
    </location>
</feature>
<dbReference type="CDD" id="cd02440">
    <property type="entry name" value="AdoMet_MTases"/>
    <property type="match status" value="1"/>
</dbReference>
<keyword evidence="1" id="KW-0489">Methyltransferase</keyword>
<accession>A9CZ21</accession>
<evidence type="ECO:0008006" key="8">
    <source>
        <dbReference type="Google" id="ProtNLM"/>
    </source>
</evidence>
<sequence>MTTETYASLNNSFYNTNAEQLAEQYLSKSFEEVHASWLAHLPSILNVSSSDGITTHAPLTSSSLIHSPSIHSANNSPIRILDIGAGAGRDAKYLAEQGTASQAVQVYAVEPAQTLANLGKQLTSGLNVRWFQDSLPALDTVSRQEVGFDLILLSAVWMHIPVSQRARSIRKLANLLKPNGKLVISLRHGPSGDARKMHDVSIEELETLGRDVGLAVIDKTAMDTDKLGRPAVHWQTVVLQLPDDGMGAFPTLRHIIINDDKSSTYKLALLRVLLRIADGHPGAVTRTEENNVIIPMGLVALYWCHQFKPLLDNLNIRQNSDPTKGMGFVKANGWNLLKARVADDYVVGNLFIGDDAKALHRTLSVAAQTIRDMPCKYIKLANTDKQLFHVDYKKVTAKDSLFLDINSLSQWGDFILPETIWLAFSRYACWIEPVLVNEWVNVMQAYRGNESFERQYLLNGLNWLEPIRTTSEVRSRVEQLKADKQPLHCVWTDKKLPSKYDIDHCMPFSRWPNNDLWNLLPSSSKANNDKRDKLPANARLANAENLITHWWQQAWLDNPSLKGGISAEQRFFAEANLALPGLKPDNDRLSDVFGALMMQRDRLREMQQLREW</sequence>
<protein>
    <recommendedName>
        <fullName evidence="8">HNH nuclease domain-containing protein</fullName>
    </recommendedName>
</protein>
<keyword evidence="3" id="KW-0949">S-adenosyl-L-methionine</keyword>
<evidence type="ECO:0000259" key="5">
    <source>
        <dbReference type="Pfam" id="PF13649"/>
    </source>
</evidence>
<evidence type="ECO:0000256" key="3">
    <source>
        <dbReference type="ARBA" id="ARBA00022691"/>
    </source>
</evidence>
<dbReference type="PANTHER" id="PTHR43464:SF19">
    <property type="entry name" value="UBIQUINONE BIOSYNTHESIS O-METHYLTRANSFERASE, MITOCHONDRIAL"/>
    <property type="match status" value="1"/>
</dbReference>
<dbReference type="InterPro" id="IPR029063">
    <property type="entry name" value="SAM-dependent_MTases_sf"/>
</dbReference>
<dbReference type="GO" id="GO:0032259">
    <property type="term" value="P:methylation"/>
    <property type="evidence" value="ECO:0007669"/>
    <property type="project" value="UniProtKB-KW"/>
</dbReference>
<gene>
    <name evidence="6" type="ORF">KT99_12719</name>
</gene>
<evidence type="ECO:0000259" key="4">
    <source>
        <dbReference type="Pfam" id="PF13395"/>
    </source>
</evidence>
<proteinExistence type="predicted"/>
<dbReference type="Gene3D" id="1.10.30.50">
    <property type="match status" value="1"/>
</dbReference>
<feature type="domain" description="Methyltransferase" evidence="5">
    <location>
        <begin position="80"/>
        <end position="180"/>
    </location>
</feature>
<evidence type="ECO:0000313" key="7">
    <source>
        <dbReference type="Proteomes" id="UP000005839"/>
    </source>
</evidence>
<reference evidence="6 7" key="1">
    <citation type="submission" date="2007-10" db="EMBL/GenBank/DDBJ databases">
        <authorList>
            <person name="Yayanos A."/>
            <person name="Ferriera S."/>
            <person name="Johnson J."/>
            <person name="Kravitz S."/>
            <person name="Halpern A."/>
            <person name="Remington K."/>
            <person name="Beeson K."/>
            <person name="Tran B."/>
            <person name="Rogers Y.-H."/>
            <person name="Friedman R."/>
            <person name="Venter J.C."/>
        </authorList>
    </citation>
    <scope>NUCLEOTIDE SEQUENCE [LARGE SCALE GENOMIC DNA]</scope>
    <source>
        <strain evidence="6 7">KT99</strain>
    </source>
</reference>
<evidence type="ECO:0000313" key="6">
    <source>
        <dbReference type="EMBL" id="EDQ02232.1"/>
    </source>
</evidence>
<evidence type="ECO:0000256" key="2">
    <source>
        <dbReference type="ARBA" id="ARBA00022679"/>
    </source>
</evidence>
<dbReference type="Pfam" id="PF13649">
    <property type="entry name" value="Methyltransf_25"/>
    <property type="match status" value="1"/>
</dbReference>
<dbReference type="AlphaFoldDB" id="A9CZ21"/>
<dbReference type="InterPro" id="IPR003615">
    <property type="entry name" value="HNH_nuc"/>
</dbReference>
<evidence type="ECO:0000256" key="1">
    <source>
        <dbReference type="ARBA" id="ARBA00022603"/>
    </source>
</evidence>
<comment type="caution">
    <text evidence="6">The sequence shown here is derived from an EMBL/GenBank/DDBJ whole genome shotgun (WGS) entry which is preliminary data.</text>
</comment>
<dbReference type="STRING" id="314608.KT99_12719"/>
<dbReference type="RefSeq" id="WP_005496667.1">
    <property type="nucleotide sequence ID" value="NZ_ABIC01000004.1"/>
</dbReference>
<dbReference type="PANTHER" id="PTHR43464">
    <property type="entry name" value="METHYLTRANSFERASE"/>
    <property type="match status" value="1"/>
</dbReference>
<dbReference type="EMBL" id="ABIC01000004">
    <property type="protein sequence ID" value="EDQ02232.1"/>
    <property type="molecule type" value="Genomic_DNA"/>
</dbReference>
<name>A9CZ21_9GAMM</name>
<dbReference type="Proteomes" id="UP000005839">
    <property type="component" value="Unassembled WGS sequence"/>
</dbReference>
<dbReference type="GO" id="GO:0008168">
    <property type="term" value="F:methyltransferase activity"/>
    <property type="evidence" value="ECO:0007669"/>
    <property type="project" value="UniProtKB-KW"/>
</dbReference>
<keyword evidence="2" id="KW-0808">Transferase</keyword>
<dbReference type="InterPro" id="IPR041698">
    <property type="entry name" value="Methyltransf_25"/>
</dbReference>
<dbReference type="SUPFAM" id="SSF53335">
    <property type="entry name" value="S-adenosyl-L-methionine-dependent methyltransferases"/>
    <property type="match status" value="1"/>
</dbReference>
<dbReference type="Gene3D" id="3.40.50.150">
    <property type="entry name" value="Vaccinia Virus protein VP39"/>
    <property type="match status" value="1"/>
</dbReference>
<dbReference type="Pfam" id="PF13395">
    <property type="entry name" value="HNH_4"/>
    <property type="match status" value="1"/>
</dbReference>
<organism evidence="6 7">
    <name type="scientific">Shewanella benthica KT99</name>
    <dbReference type="NCBI Taxonomy" id="314608"/>
    <lineage>
        <taxon>Bacteria</taxon>
        <taxon>Pseudomonadati</taxon>
        <taxon>Pseudomonadota</taxon>
        <taxon>Gammaproteobacteria</taxon>
        <taxon>Alteromonadales</taxon>
        <taxon>Shewanellaceae</taxon>
        <taxon>Shewanella</taxon>
    </lineage>
</organism>